<evidence type="ECO:0000313" key="6">
    <source>
        <dbReference type="Proteomes" id="UP000005257"/>
    </source>
</evidence>
<dbReference type="Gene3D" id="3.40.50.300">
    <property type="entry name" value="P-loop containing nucleotide triphosphate hydrolases"/>
    <property type="match status" value="1"/>
</dbReference>
<dbReference type="EMBL" id="CP003766">
    <property type="protein sequence ID" value="AFQ30535.1"/>
    <property type="molecule type" value="Genomic_DNA"/>
</dbReference>
<evidence type="ECO:0000256" key="2">
    <source>
        <dbReference type="ARBA" id="ARBA00022741"/>
    </source>
</evidence>
<dbReference type="InterPro" id="IPR051782">
    <property type="entry name" value="ABC_Transporter_VariousFunc"/>
</dbReference>
<accession>A0A9W3P7H5</accession>
<dbReference type="PANTHER" id="PTHR42939:SF1">
    <property type="entry name" value="ABC TRANSPORTER ATP-BINDING PROTEIN ALBC-RELATED"/>
    <property type="match status" value="1"/>
</dbReference>
<dbReference type="SMART" id="SM00382">
    <property type="entry name" value="AAA"/>
    <property type="match status" value="1"/>
</dbReference>
<evidence type="ECO:0000259" key="4">
    <source>
        <dbReference type="PROSITE" id="PS50893"/>
    </source>
</evidence>
<dbReference type="PROSITE" id="PS50893">
    <property type="entry name" value="ABC_TRANSPORTER_2"/>
    <property type="match status" value="1"/>
</dbReference>
<evidence type="ECO:0000313" key="5">
    <source>
        <dbReference type="EMBL" id="AFQ30535.1"/>
    </source>
</evidence>
<keyword evidence="1" id="KW-0813">Transport</keyword>
<evidence type="ECO:0000256" key="3">
    <source>
        <dbReference type="ARBA" id="ARBA00022840"/>
    </source>
</evidence>
<dbReference type="AlphaFoldDB" id="A0A9W3P7H5"/>
<dbReference type="InterPro" id="IPR027417">
    <property type="entry name" value="P-loop_NTPase"/>
</dbReference>
<dbReference type="PANTHER" id="PTHR42939">
    <property type="entry name" value="ABC TRANSPORTER ATP-BINDING PROTEIN ALBC-RELATED"/>
    <property type="match status" value="1"/>
</dbReference>
<dbReference type="GO" id="GO:0005524">
    <property type="term" value="F:ATP binding"/>
    <property type="evidence" value="ECO:0007669"/>
    <property type="project" value="UniProtKB-KW"/>
</dbReference>
<organism evidence="5 6">
    <name type="scientific">Bacillus thuringiensis HD-789</name>
    <dbReference type="NCBI Taxonomy" id="1217737"/>
    <lineage>
        <taxon>Bacteria</taxon>
        <taxon>Bacillati</taxon>
        <taxon>Bacillota</taxon>
        <taxon>Bacilli</taxon>
        <taxon>Bacillales</taxon>
        <taxon>Bacillaceae</taxon>
        <taxon>Bacillus</taxon>
        <taxon>Bacillus cereus group</taxon>
    </lineage>
</organism>
<proteinExistence type="predicted"/>
<dbReference type="InterPro" id="IPR003439">
    <property type="entry name" value="ABC_transporter-like_ATP-bd"/>
</dbReference>
<name>A0A9W3P7H5_BACTU</name>
<dbReference type="Pfam" id="PF00005">
    <property type="entry name" value="ABC_tran"/>
    <property type="match status" value="1"/>
</dbReference>
<gene>
    <name evidence="5" type="ORF">BTF1_32251</name>
</gene>
<dbReference type="Proteomes" id="UP000005257">
    <property type="component" value="Plasmid pBTHD789-3"/>
</dbReference>
<feature type="domain" description="ABC transporter" evidence="4">
    <location>
        <begin position="11"/>
        <end position="222"/>
    </location>
</feature>
<dbReference type="GO" id="GO:0016887">
    <property type="term" value="F:ATP hydrolysis activity"/>
    <property type="evidence" value="ECO:0007669"/>
    <property type="project" value="InterPro"/>
</dbReference>
<dbReference type="KEGG" id="btn:BTF1_32251"/>
<protein>
    <submittedName>
        <fullName evidence="5">ABC-transoprted ATP-binding protein</fullName>
    </submittedName>
</protein>
<reference evidence="5 6" key="1">
    <citation type="journal article" date="2013" name="Genome Announc.">
        <title>Complete Genome Sequence of Bacillus thuringiensis Serovar Israelensis Strain HD-789.</title>
        <authorList>
            <person name="Doggett N.A."/>
            <person name="Stubben C.J."/>
            <person name="Chertkov O."/>
            <person name="Bruce D.C."/>
            <person name="Detter J.C."/>
            <person name="Johnson S.L."/>
            <person name="Han C.S."/>
        </authorList>
    </citation>
    <scope>NUCLEOTIDE SEQUENCE [LARGE SCALE GENOMIC DNA]</scope>
    <source>
        <strain evidence="5 6">HD-789</strain>
    </source>
</reference>
<keyword evidence="5" id="KW-0614">Plasmid</keyword>
<geneLocation type="plasmid" evidence="5 6">
    <name>pBTHD789-3</name>
</geneLocation>
<sequence length="222" mass="25795">MPFKKGVFMMLEIKNLKFQYEENIPLLHNISFSANPGDIIWLQGSNGCGKSTLLRIISQLIEVDYEFYYNQQKIESKEDILTNLIYIPSEPYLFDYLTGEENAEFLRTLFDISKNEFQQFFSKMTEEFQIKHALQKFVQEYSLGMRHKLYWSAVFARNAPIILLDEPFSSLDNNSQEIAIRILKQKATEGAIIIFVSHLPEISEKLATRGLTLEGGTIINRF</sequence>
<dbReference type="SUPFAM" id="SSF52540">
    <property type="entry name" value="P-loop containing nucleoside triphosphate hydrolases"/>
    <property type="match status" value="1"/>
</dbReference>
<evidence type="ECO:0000256" key="1">
    <source>
        <dbReference type="ARBA" id="ARBA00022448"/>
    </source>
</evidence>
<keyword evidence="2" id="KW-0547">Nucleotide-binding</keyword>
<dbReference type="InterPro" id="IPR003593">
    <property type="entry name" value="AAA+_ATPase"/>
</dbReference>
<keyword evidence="3 5" id="KW-0067">ATP-binding</keyword>